<dbReference type="EMBL" id="BX569695">
    <property type="protein sequence ID" value="CAE08898.1"/>
    <property type="molecule type" value="Genomic_DNA"/>
</dbReference>
<proteinExistence type="predicted"/>
<evidence type="ECO:0000256" key="1">
    <source>
        <dbReference type="SAM" id="MobiDB-lite"/>
    </source>
</evidence>
<protein>
    <recommendedName>
        <fullName evidence="4">Pilus assembly protein PilZ</fullName>
    </recommendedName>
</protein>
<evidence type="ECO:0008006" key="4">
    <source>
        <dbReference type="Google" id="ProtNLM"/>
    </source>
</evidence>
<gene>
    <name evidence="2" type="ordered locus">SYNW2383</name>
</gene>
<dbReference type="eggNOG" id="ENOG503420K">
    <property type="taxonomic scope" value="Bacteria"/>
</dbReference>
<evidence type="ECO:0000313" key="2">
    <source>
        <dbReference type="EMBL" id="CAE08898.1"/>
    </source>
</evidence>
<feature type="region of interest" description="Disordered" evidence="1">
    <location>
        <begin position="121"/>
        <end position="149"/>
    </location>
</feature>
<dbReference type="Proteomes" id="UP000001422">
    <property type="component" value="Chromosome"/>
</dbReference>
<name>Q7U3P7_PARMW</name>
<feature type="compositionally biased region" description="Polar residues" evidence="1">
    <location>
        <begin position="121"/>
        <end position="133"/>
    </location>
</feature>
<evidence type="ECO:0000313" key="3">
    <source>
        <dbReference type="Proteomes" id="UP000001422"/>
    </source>
</evidence>
<keyword evidence="3" id="KW-1185">Reference proteome</keyword>
<organism evidence="2 3">
    <name type="scientific">Parasynechococcus marenigrum (strain WH8102)</name>
    <dbReference type="NCBI Taxonomy" id="84588"/>
    <lineage>
        <taxon>Bacteria</taxon>
        <taxon>Bacillati</taxon>
        <taxon>Cyanobacteriota</taxon>
        <taxon>Cyanophyceae</taxon>
        <taxon>Synechococcales</taxon>
        <taxon>Prochlorococcaceae</taxon>
        <taxon>Parasynechococcus</taxon>
        <taxon>Parasynechococcus marenigrum</taxon>
    </lineage>
</organism>
<dbReference type="STRING" id="84588.SYNW2383"/>
<reference evidence="2 3" key="1">
    <citation type="journal article" date="2003" name="Nature">
        <title>The genome of a motile marine Synechococcus.</title>
        <authorList>
            <person name="Palenik B."/>
            <person name="Brahamsha B."/>
            <person name="Larimer F."/>
            <person name="Land M."/>
            <person name="Hauser L."/>
            <person name="Chain P."/>
            <person name="Lamerdin J."/>
            <person name="Regala W."/>
            <person name="Allen E.A."/>
            <person name="McCarren J."/>
            <person name="Paulsen I."/>
            <person name="Dufresne A."/>
            <person name="Partensky F."/>
            <person name="Webb E."/>
            <person name="Waterbury J."/>
        </authorList>
    </citation>
    <scope>NUCLEOTIDE SEQUENCE [LARGE SCALE GENOMIC DNA]</scope>
    <source>
        <strain evidence="2 3">WH8102</strain>
    </source>
</reference>
<dbReference type="HOGENOM" id="CLU_078799_0_0_3"/>
<dbReference type="AlphaFoldDB" id="Q7U3P7"/>
<accession>Q7U3P7</accession>
<sequence>MGPRGSTLAVRLPTSHSYWNLRAEQVMDKVFDQEALNSARPNHLVPVDVDVHDPPAPVPPPAQPNLTPSTTSTTPWLLLTVSGLAVAGAVNSGWLMSSLLQSRSQLDQERNLLMLERLQTQASAPEPQVTQAPPTAEVAASTPDPQLSPRPSITPRLALSPVAPQPLPVPALTPMPQLTGVVQGPGGNSSAIFQLDTTSLSAGIGESIGNSGWRLDAITSSGTVISQQGQQRTLSVGGLF</sequence>
<dbReference type="KEGG" id="syw:SYNW2383"/>